<sequence>MKFLAPIALIASLASSAYAQFTINSLLNVVVCQPSLITWVGGTAPYFLSILPAGQPSANALVDFGQVSGTSVTWLANLGVGTSAFLNLRDSTGALAQSGTFTVLAGSNSSCVGQPVSTSAGPGGDATSTPVSPGSSSSKAATSTGSSTSTPKPSSAAAPSNYANAGAAAMIGAALLSLVL</sequence>
<gene>
    <name evidence="3" type="ORF">M413DRAFT_446740</name>
</gene>
<proteinExistence type="predicted"/>
<dbReference type="EMBL" id="KN831784">
    <property type="protein sequence ID" value="KIM39814.1"/>
    <property type="molecule type" value="Genomic_DNA"/>
</dbReference>
<dbReference type="PANTHER" id="PTHR37487:SF2">
    <property type="entry name" value="EXPRESSED PROTEIN"/>
    <property type="match status" value="1"/>
</dbReference>
<evidence type="ECO:0000313" key="3">
    <source>
        <dbReference type="EMBL" id="KIM39814.1"/>
    </source>
</evidence>
<dbReference type="PANTHER" id="PTHR37487">
    <property type="entry name" value="CHROMOSOME 1, WHOLE GENOME SHOTGUN SEQUENCE"/>
    <property type="match status" value="1"/>
</dbReference>
<dbReference type="STRING" id="686832.A0A0C3C6D9"/>
<accession>A0A0C3C6D9</accession>
<dbReference type="HOGENOM" id="CLU_063099_2_2_1"/>
<reference evidence="4" key="2">
    <citation type="submission" date="2015-01" db="EMBL/GenBank/DDBJ databases">
        <title>Evolutionary Origins and Diversification of the Mycorrhizal Mutualists.</title>
        <authorList>
            <consortium name="DOE Joint Genome Institute"/>
            <consortium name="Mycorrhizal Genomics Consortium"/>
            <person name="Kohler A."/>
            <person name="Kuo A."/>
            <person name="Nagy L.G."/>
            <person name="Floudas D."/>
            <person name="Copeland A."/>
            <person name="Barry K.W."/>
            <person name="Cichocki N."/>
            <person name="Veneault-Fourrey C."/>
            <person name="LaButti K."/>
            <person name="Lindquist E.A."/>
            <person name="Lipzen A."/>
            <person name="Lundell T."/>
            <person name="Morin E."/>
            <person name="Murat C."/>
            <person name="Riley R."/>
            <person name="Ohm R."/>
            <person name="Sun H."/>
            <person name="Tunlid A."/>
            <person name="Henrissat B."/>
            <person name="Grigoriev I.V."/>
            <person name="Hibbett D.S."/>
            <person name="Martin F."/>
        </authorList>
    </citation>
    <scope>NUCLEOTIDE SEQUENCE [LARGE SCALE GENOMIC DNA]</scope>
    <source>
        <strain evidence="4">h7</strain>
    </source>
</reference>
<evidence type="ECO:0000256" key="2">
    <source>
        <dbReference type="SAM" id="SignalP"/>
    </source>
</evidence>
<dbReference type="AlphaFoldDB" id="A0A0C3C6D9"/>
<evidence type="ECO:0000256" key="1">
    <source>
        <dbReference type="SAM" id="MobiDB-lite"/>
    </source>
</evidence>
<keyword evidence="2" id="KW-0732">Signal</keyword>
<organism evidence="3 4">
    <name type="scientific">Hebeloma cylindrosporum</name>
    <dbReference type="NCBI Taxonomy" id="76867"/>
    <lineage>
        <taxon>Eukaryota</taxon>
        <taxon>Fungi</taxon>
        <taxon>Dikarya</taxon>
        <taxon>Basidiomycota</taxon>
        <taxon>Agaricomycotina</taxon>
        <taxon>Agaricomycetes</taxon>
        <taxon>Agaricomycetidae</taxon>
        <taxon>Agaricales</taxon>
        <taxon>Agaricineae</taxon>
        <taxon>Hymenogastraceae</taxon>
        <taxon>Hebeloma</taxon>
    </lineage>
</organism>
<keyword evidence="4" id="KW-1185">Reference proteome</keyword>
<feature type="signal peptide" evidence="2">
    <location>
        <begin position="1"/>
        <end position="19"/>
    </location>
</feature>
<dbReference type="Proteomes" id="UP000053424">
    <property type="component" value="Unassembled WGS sequence"/>
</dbReference>
<feature type="compositionally biased region" description="Low complexity" evidence="1">
    <location>
        <begin position="126"/>
        <end position="159"/>
    </location>
</feature>
<reference evidence="3 4" key="1">
    <citation type="submission" date="2014-04" db="EMBL/GenBank/DDBJ databases">
        <authorList>
            <consortium name="DOE Joint Genome Institute"/>
            <person name="Kuo A."/>
            <person name="Gay G."/>
            <person name="Dore J."/>
            <person name="Kohler A."/>
            <person name="Nagy L.G."/>
            <person name="Floudas D."/>
            <person name="Copeland A."/>
            <person name="Barry K.W."/>
            <person name="Cichocki N."/>
            <person name="Veneault-Fourrey C."/>
            <person name="LaButti K."/>
            <person name="Lindquist E.A."/>
            <person name="Lipzen A."/>
            <person name="Lundell T."/>
            <person name="Morin E."/>
            <person name="Murat C."/>
            <person name="Sun H."/>
            <person name="Tunlid A."/>
            <person name="Henrissat B."/>
            <person name="Grigoriev I.V."/>
            <person name="Hibbett D.S."/>
            <person name="Martin F."/>
            <person name="Nordberg H.P."/>
            <person name="Cantor M.N."/>
            <person name="Hua S.X."/>
        </authorList>
    </citation>
    <scope>NUCLEOTIDE SEQUENCE [LARGE SCALE GENOMIC DNA]</scope>
    <source>
        <strain evidence="4">h7</strain>
    </source>
</reference>
<dbReference type="OrthoDB" id="3362246at2759"/>
<feature type="chain" id="PRO_5002162451" evidence="2">
    <location>
        <begin position="20"/>
        <end position="180"/>
    </location>
</feature>
<evidence type="ECO:0000313" key="4">
    <source>
        <dbReference type="Proteomes" id="UP000053424"/>
    </source>
</evidence>
<protein>
    <submittedName>
        <fullName evidence="3">Uncharacterized protein</fullName>
    </submittedName>
</protein>
<feature type="region of interest" description="Disordered" evidence="1">
    <location>
        <begin position="115"/>
        <end position="159"/>
    </location>
</feature>
<name>A0A0C3C6D9_HEBCY</name>